<feature type="region of interest" description="Disordered" evidence="1">
    <location>
        <begin position="133"/>
        <end position="154"/>
    </location>
</feature>
<proteinExistence type="predicted"/>
<dbReference type="Pfam" id="PF05943">
    <property type="entry name" value="VipB"/>
    <property type="match status" value="1"/>
</dbReference>
<feature type="compositionally biased region" description="Polar residues" evidence="1">
    <location>
        <begin position="133"/>
        <end position="153"/>
    </location>
</feature>
<dbReference type="InterPro" id="IPR010269">
    <property type="entry name" value="T6SS_TssC-like"/>
</dbReference>
<dbReference type="EMBL" id="UOFN01000061">
    <property type="protein sequence ID" value="VAW76609.1"/>
    <property type="molecule type" value="Genomic_DNA"/>
</dbReference>
<reference evidence="3" key="1">
    <citation type="submission" date="2018-06" db="EMBL/GenBank/DDBJ databases">
        <authorList>
            <person name="Zhirakovskaya E."/>
        </authorList>
    </citation>
    <scope>NUCLEOTIDE SEQUENCE</scope>
</reference>
<dbReference type="AlphaFoldDB" id="A0A3B0YQK6"/>
<evidence type="ECO:0000313" key="3">
    <source>
        <dbReference type="EMBL" id="VAW76609.1"/>
    </source>
</evidence>
<evidence type="ECO:0000256" key="1">
    <source>
        <dbReference type="SAM" id="MobiDB-lite"/>
    </source>
</evidence>
<dbReference type="InterPro" id="IPR044031">
    <property type="entry name" value="TssC1_N"/>
</dbReference>
<dbReference type="Pfam" id="PF05591">
    <property type="entry name" value="T6SS_VipA"/>
    <property type="match status" value="1"/>
</dbReference>
<name>A0A3B0YQK6_9ZZZZ</name>
<organism evidence="3">
    <name type="scientific">hydrothermal vent metagenome</name>
    <dbReference type="NCBI Taxonomy" id="652676"/>
    <lineage>
        <taxon>unclassified sequences</taxon>
        <taxon>metagenomes</taxon>
        <taxon>ecological metagenomes</taxon>
    </lineage>
</organism>
<gene>
    <name evidence="3" type="ORF">MNBD_GAMMA15-460</name>
</gene>
<accession>A0A3B0YQK6</accession>
<sequence>MSGRIEFDFSFSSPRVGSRPDETDPMQILVLGDFSNTSASHQNKPLAERRIHAVDIDNLDTLPGTLAPGIELHLEGGLTVPVIFSTLDDFHPDSLYQRLSVFDELRDISKRLSNSQTFPEAAAQLRAIQNPGVTEATNEDTASVSPEGDSSTFERLLGRPTEADASQTGQQAHSAVERLIADAIKDQVVPEATVEQGIYEDAAEEAISKLMRLILQHPDFKALEAQWRGLEFLVRRCELGEDLKLFICDVSREEVKEDLQQAGNNLEHCGLFQRLVTKGVQTPGNSPWSLIVGTYTFGASTDDVAMLAALGAVSSQAGGPFLAAASPEILGCKSLPDTPNPHDWKPEDSASDNWNALRQSEVAPWIGLALPRLLMRLPYGENTDEIEPFKFEELTKPGNTDELLWGNPAFACAQLIAEGFTGRGWQMRPDDVQDIGDLPSYSYQDDGEWKLTPCSEVFLSETALNAVLQHGLMPLISLKNINGIRLLRFQSISDSKPALCGQWTP</sequence>
<protein>
    <recommendedName>
        <fullName evidence="2">TssC1 N-terminal domain-containing protein</fullName>
    </recommendedName>
</protein>
<dbReference type="PANTHER" id="PTHR35565">
    <property type="entry name" value="CYTOPLASMIC PROTEIN-RELATED"/>
    <property type="match status" value="1"/>
</dbReference>
<dbReference type="PANTHER" id="PTHR35565:SF1">
    <property type="entry name" value="TYPE VI SECRETION SYSTEM CONTRACTILE SHEATH LARGE SUBUNIT"/>
    <property type="match status" value="1"/>
</dbReference>
<feature type="domain" description="TssC1 N-terminal" evidence="2">
    <location>
        <begin position="204"/>
        <end position="484"/>
    </location>
</feature>
<evidence type="ECO:0000259" key="2">
    <source>
        <dbReference type="Pfam" id="PF05943"/>
    </source>
</evidence>
<dbReference type="InterPro" id="IPR008312">
    <property type="entry name" value="T6SS_TssB1"/>
</dbReference>